<dbReference type="Gene3D" id="3.90.220.20">
    <property type="entry name" value="DNA methylase specificity domains"/>
    <property type="match status" value="1"/>
</dbReference>
<evidence type="ECO:0000256" key="2">
    <source>
        <dbReference type="ARBA" id="ARBA00022747"/>
    </source>
</evidence>
<dbReference type="STRING" id="558152.IQ37_10025"/>
<evidence type="ECO:0000259" key="4">
    <source>
        <dbReference type="Pfam" id="PF01420"/>
    </source>
</evidence>
<evidence type="ECO:0000256" key="3">
    <source>
        <dbReference type="ARBA" id="ARBA00023125"/>
    </source>
</evidence>
<dbReference type="RefSeq" id="WP_034684402.1">
    <property type="nucleotide sequence ID" value="NZ_CP023049.2"/>
</dbReference>
<dbReference type="eggNOG" id="COG0732">
    <property type="taxonomic scope" value="Bacteria"/>
</dbReference>
<dbReference type="InterPro" id="IPR052021">
    <property type="entry name" value="Type-I_RS_S_subunit"/>
</dbReference>
<evidence type="ECO:0000256" key="1">
    <source>
        <dbReference type="ARBA" id="ARBA00010923"/>
    </source>
</evidence>
<dbReference type="InterPro" id="IPR000055">
    <property type="entry name" value="Restrct_endonuc_typeI_TRD"/>
</dbReference>
<dbReference type="PANTHER" id="PTHR30408:SF12">
    <property type="entry name" value="TYPE I RESTRICTION ENZYME MJAVIII SPECIFICITY SUBUNIT"/>
    <property type="match status" value="1"/>
</dbReference>
<comment type="similarity">
    <text evidence="1">Belongs to the type-I restriction system S methylase family.</text>
</comment>
<protein>
    <recommendedName>
        <fullName evidence="4">Type I restriction modification DNA specificity domain-containing protein</fullName>
    </recommendedName>
</protein>
<reference evidence="5 6" key="1">
    <citation type="submission" date="2014-07" db="EMBL/GenBank/DDBJ databases">
        <title>Genome of Chryseobacterium piperi CTM.</title>
        <authorList>
            <person name="Pipes S.E."/>
            <person name="Stropko S.J."/>
            <person name="Newman J.D."/>
        </authorList>
    </citation>
    <scope>NUCLEOTIDE SEQUENCE [LARGE SCALE GENOMIC DNA]</scope>
    <source>
        <strain evidence="5 6">CTM</strain>
    </source>
</reference>
<dbReference type="SUPFAM" id="SSF116734">
    <property type="entry name" value="DNA methylase specificity domain"/>
    <property type="match status" value="1"/>
</dbReference>
<dbReference type="PANTHER" id="PTHR30408">
    <property type="entry name" value="TYPE-1 RESTRICTION ENZYME ECOKI SPECIFICITY PROTEIN"/>
    <property type="match status" value="1"/>
</dbReference>
<keyword evidence="3" id="KW-0238">DNA-binding</keyword>
<dbReference type="Proteomes" id="UP000028709">
    <property type="component" value="Unassembled WGS sequence"/>
</dbReference>
<keyword evidence="6" id="KW-1185">Reference proteome</keyword>
<accession>A0A086BIE2</accession>
<dbReference type="Pfam" id="PF01420">
    <property type="entry name" value="Methylase_S"/>
    <property type="match status" value="1"/>
</dbReference>
<gene>
    <name evidence="5" type="ORF">IQ37_10025</name>
</gene>
<sequence>MHKNTKIKLADFCTVNFGPYLKSVQDKGVLYLQVKNFSDSGSYLDNIDTYVSFDDVKTSLLLQQDDIIFVSKGLKFFAYKYDQMIGDAIASSIFYIIKVNQSIILPDYLLCMMNHPKSLSYFYSASAGSSIPSIRKKELLDFEIPLISIEEQKKVIEFFNCHKEQIKIMEDLKEKKQLLFNQTINQLTGI</sequence>
<dbReference type="GO" id="GO:0009307">
    <property type="term" value="P:DNA restriction-modification system"/>
    <property type="evidence" value="ECO:0007669"/>
    <property type="project" value="UniProtKB-KW"/>
</dbReference>
<feature type="domain" description="Type I restriction modification DNA specificity" evidence="4">
    <location>
        <begin position="5"/>
        <end position="174"/>
    </location>
</feature>
<proteinExistence type="inferred from homology"/>
<dbReference type="AlphaFoldDB" id="A0A086BIE2"/>
<keyword evidence="2" id="KW-0680">Restriction system</keyword>
<dbReference type="OrthoDB" id="1002506at2"/>
<dbReference type="GO" id="GO:0003677">
    <property type="term" value="F:DNA binding"/>
    <property type="evidence" value="ECO:0007669"/>
    <property type="project" value="UniProtKB-KW"/>
</dbReference>
<name>A0A086BIE2_9FLAO</name>
<evidence type="ECO:0000313" key="5">
    <source>
        <dbReference type="EMBL" id="KFF28706.1"/>
    </source>
</evidence>
<organism evidence="5 6">
    <name type="scientific">Chryseobacterium piperi</name>
    <dbReference type="NCBI Taxonomy" id="558152"/>
    <lineage>
        <taxon>Bacteria</taxon>
        <taxon>Pseudomonadati</taxon>
        <taxon>Bacteroidota</taxon>
        <taxon>Flavobacteriia</taxon>
        <taxon>Flavobacteriales</taxon>
        <taxon>Weeksellaceae</taxon>
        <taxon>Chryseobacterium group</taxon>
        <taxon>Chryseobacterium</taxon>
    </lineage>
</organism>
<dbReference type="KEGG" id="cpip:CJF12_01080"/>
<dbReference type="EMBL" id="JPRJ01000015">
    <property type="protein sequence ID" value="KFF28706.1"/>
    <property type="molecule type" value="Genomic_DNA"/>
</dbReference>
<evidence type="ECO:0000313" key="6">
    <source>
        <dbReference type="Proteomes" id="UP000028709"/>
    </source>
</evidence>
<dbReference type="InterPro" id="IPR044946">
    <property type="entry name" value="Restrct_endonuc_typeI_TRD_sf"/>
</dbReference>
<comment type="caution">
    <text evidence="5">The sequence shown here is derived from an EMBL/GenBank/DDBJ whole genome shotgun (WGS) entry which is preliminary data.</text>
</comment>